<dbReference type="PANTHER" id="PTHR45138:SF9">
    <property type="entry name" value="DIGUANYLATE CYCLASE DGCM-RELATED"/>
    <property type="match status" value="1"/>
</dbReference>
<evidence type="ECO:0000259" key="4">
    <source>
        <dbReference type="PROSITE" id="PS50110"/>
    </source>
</evidence>
<comment type="catalytic activity">
    <reaction evidence="2">
        <text>2 GTP = 3',3'-c-di-GMP + 2 diphosphate</text>
        <dbReference type="Rhea" id="RHEA:24898"/>
        <dbReference type="ChEBI" id="CHEBI:33019"/>
        <dbReference type="ChEBI" id="CHEBI:37565"/>
        <dbReference type="ChEBI" id="CHEBI:58805"/>
        <dbReference type="EC" id="2.7.7.65"/>
    </reaction>
</comment>
<dbReference type="InterPro" id="IPR050469">
    <property type="entry name" value="Diguanylate_Cyclase"/>
</dbReference>
<dbReference type="Pfam" id="PF00072">
    <property type="entry name" value="Response_reg"/>
    <property type="match status" value="1"/>
</dbReference>
<organism evidence="6 7">
    <name type="scientific">Oceanisphaera sediminis</name>
    <dbReference type="NCBI Taxonomy" id="981381"/>
    <lineage>
        <taxon>Bacteria</taxon>
        <taxon>Pseudomonadati</taxon>
        <taxon>Pseudomonadota</taxon>
        <taxon>Gammaproteobacteria</taxon>
        <taxon>Aeromonadales</taxon>
        <taxon>Aeromonadaceae</taxon>
        <taxon>Oceanisphaera</taxon>
    </lineage>
</organism>
<dbReference type="InterPro" id="IPR001789">
    <property type="entry name" value="Sig_transdc_resp-reg_receiver"/>
</dbReference>
<feature type="domain" description="GGDEF" evidence="5">
    <location>
        <begin position="176"/>
        <end position="313"/>
    </location>
</feature>
<dbReference type="InterPro" id="IPR043128">
    <property type="entry name" value="Rev_trsase/Diguanyl_cyclase"/>
</dbReference>
<evidence type="ECO:0000259" key="5">
    <source>
        <dbReference type="PROSITE" id="PS50887"/>
    </source>
</evidence>
<evidence type="ECO:0000256" key="3">
    <source>
        <dbReference type="PROSITE-ProRule" id="PRU00169"/>
    </source>
</evidence>
<keyword evidence="7" id="KW-1185">Reference proteome</keyword>
<evidence type="ECO:0000256" key="2">
    <source>
        <dbReference type="ARBA" id="ARBA00034247"/>
    </source>
</evidence>
<dbReference type="PROSITE" id="PS50110">
    <property type="entry name" value="RESPONSE_REGULATORY"/>
    <property type="match status" value="1"/>
</dbReference>
<feature type="domain" description="Response regulatory" evidence="4">
    <location>
        <begin position="18"/>
        <end position="133"/>
    </location>
</feature>
<keyword evidence="3" id="KW-0597">Phosphoprotein</keyword>
<evidence type="ECO:0000313" key="7">
    <source>
        <dbReference type="Proteomes" id="UP001501479"/>
    </source>
</evidence>
<dbReference type="EC" id="2.7.7.65" evidence="1"/>
<dbReference type="CDD" id="cd01949">
    <property type="entry name" value="GGDEF"/>
    <property type="match status" value="1"/>
</dbReference>
<comment type="caution">
    <text evidence="6">The sequence shown here is derived from an EMBL/GenBank/DDBJ whole genome shotgun (WGS) entry which is preliminary data.</text>
</comment>
<name>A0ABP7DHT3_9GAMM</name>
<dbReference type="InterPro" id="IPR000160">
    <property type="entry name" value="GGDEF_dom"/>
</dbReference>
<sequence>MNLEQLLEAFPHPVGPLRILVVDDQPVNIRVLYEVFRGEFEVLMATSGEQALTVCQEQRPDIILLDVVMPGISGHEVCRRLKANPDTRDIPIIFVTSQREEAEEARGFEMGAVDFITKPVNPVIVSARVRTHLALKLQSDLLRSIAMIDGLTKVANRRKFDEALAISWRACLREGRPLSLVLLDLDCFKQYNDRYGHQQGDNCLIAVAGALGHGLRRPHDLLARYGGEEFVCILPGTDVQGAMQRAEVMRKAVRALELEHQHSTAGLLVSISLGIATLIPDNDFSPESLLAAADKQLYRAKQEGRDRVCAIELA</sequence>
<dbReference type="Gene3D" id="3.30.70.270">
    <property type="match status" value="1"/>
</dbReference>
<dbReference type="Pfam" id="PF00990">
    <property type="entry name" value="GGDEF"/>
    <property type="match status" value="1"/>
</dbReference>
<dbReference type="PANTHER" id="PTHR45138">
    <property type="entry name" value="REGULATORY COMPONENTS OF SENSORY TRANSDUCTION SYSTEM"/>
    <property type="match status" value="1"/>
</dbReference>
<dbReference type="InterPro" id="IPR011006">
    <property type="entry name" value="CheY-like_superfamily"/>
</dbReference>
<dbReference type="RefSeq" id="WP_344963135.1">
    <property type="nucleotide sequence ID" value="NZ_BAABDS010000014.1"/>
</dbReference>
<protein>
    <recommendedName>
        <fullName evidence="1">diguanylate cyclase</fullName>
        <ecNumber evidence="1">2.7.7.65</ecNumber>
    </recommendedName>
</protein>
<dbReference type="SMART" id="SM00267">
    <property type="entry name" value="GGDEF"/>
    <property type="match status" value="1"/>
</dbReference>
<dbReference type="InterPro" id="IPR029787">
    <property type="entry name" value="Nucleotide_cyclase"/>
</dbReference>
<evidence type="ECO:0000313" key="6">
    <source>
        <dbReference type="EMBL" id="GAA3705644.1"/>
    </source>
</evidence>
<dbReference type="SUPFAM" id="SSF52172">
    <property type="entry name" value="CheY-like"/>
    <property type="match status" value="1"/>
</dbReference>
<dbReference type="PROSITE" id="PS50887">
    <property type="entry name" value="GGDEF"/>
    <property type="match status" value="1"/>
</dbReference>
<dbReference type="NCBIfam" id="TIGR00254">
    <property type="entry name" value="GGDEF"/>
    <property type="match status" value="1"/>
</dbReference>
<dbReference type="SMART" id="SM00448">
    <property type="entry name" value="REC"/>
    <property type="match status" value="1"/>
</dbReference>
<feature type="modified residue" description="4-aspartylphosphate" evidence="3">
    <location>
        <position position="66"/>
    </location>
</feature>
<reference evidence="7" key="1">
    <citation type="journal article" date="2019" name="Int. J. Syst. Evol. Microbiol.">
        <title>The Global Catalogue of Microorganisms (GCM) 10K type strain sequencing project: providing services to taxonomists for standard genome sequencing and annotation.</title>
        <authorList>
            <consortium name="The Broad Institute Genomics Platform"/>
            <consortium name="The Broad Institute Genome Sequencing Center for Infectious Disease"/>
            <person name="Wu L."/>
            <person name="Ma J."/>
        </authorList>
    </citation>
    <scope>NUCLEOTIDE SEQUENCE [LARGE SCALE GENOMIC DNA]</scope>
    <source>
        <strain evidence="7">JCM 17329</strain>
    </source>
</reference>
<dbReference type="EMBL" id="BAABDS010000014">
    <property type="protein sequence ID" value="GAA3705644.1"/>
    <property type="molecule type" value="Genomic_DNA"/>
</dbReference>
<evidence type="ECO:0000256" key="1">
    <source>
        <dbReference type="ARBA" id="ARBA00012528"/>
    </source>
</evidence>
<gene>
    <name evidence="6" type="ORF">GCM10022421_10700</name>
</gene>
<proteinExistence type="predicted"/>
<dbReference type="SUPFAM" id="SSF55073">
    <property type="entry name" value="Nucleotide cyclase"/>
    <property type="match status" value="1"/>
</dbReference>
<accession>A0ABP7DHT3</accession>
<dbReference type="Proteomes" id="UP001501479">
    <property type="component" value="Unassembled WGS sequence"/>
</dbReference>
<dbReference type="Gene3D" id="3.40.50.2300">
    <property type="match status" value="1"/>
</dbReference>